<dbReference type="Gene3D" id="3.40.630.30">
    <property type="match status" value="1"/>
</dbReference>
<keyword evidence="1" id="KW-0808">Transferase</keyword>
<keyword evidence="5" id="KW-1185">Reference proteome</keyword>
<evidence type="ECO:0000313" key="4">
    <source>
        <dbReference type="EMBL" id="GIJ17673.1"/>
    </source>
</evidence>
<reference evidence="4 5" key="1">
    <citation type="submission" date="2021-01" db="EMBL/GenBank/DDBJ databases">
        <title>Whole genome shotgun sequence of Verrucosispora gifhornensis NBRC 16317.</title>
        <authorList>
            <person name="Komaki H."/>
            <person name="Tamura T."/>
        </authorList>
    </citation>
    <scope>NUCLEOTIDE SEQUENCE [LARGE SCALE GENOMIC DNA]</scope>
    <source>
        <strain evidence="4 5">NBRC 16317</strain>
    </source>
</reference>
<name>A0ABQ4IIY7_9ACTN</name>
<dbReference type="EMBL" id="BOPA01000032">
    <property type="protein sequence ID" value="GIJ17673.1"/>
    <property type="molecule type" value="Genomic_DNA"/>
</dbReference>
<dbReference type="InterPro" id="IPR013653">
    <property type="entry name" value="GCN5-like_dom"/>
</dbReference>
<keyword evidence="2" id="KW-0012">Acyltransferase</keyword>
<evidence type="ECO:0000313" key="5">
    <source>
        <dbReference type="Proteomes" id="UP000647860"/>
    </source>
</evidence>
<evidence type="ECO:0000256" key="1">
    <source>
        <dbReference type="ARBA" id="ARBA00022679"/>
    </source>
</evidence>
<dbReference type="PANTHER" id="PTHR43420">
    <property type="entry name" value="ACETYLTRANSFERASE"/>
    <property type="match status" value="1"/>
</dbReference>
<dbReference type="Pfam" id="PF08445">
    <property type="entry name" value="FR47"/>
    <property type="match status" value="1"/>
</dbReference>
<dbReference type="PANTHER" id="PTHR43420:SF47">
    <property type="entry name" value="N-ACETYLTRANSFERASE DOMAIN-CONTAINING PROTEIN"/>
    <property type="match status" value="1"/>
</dbReference>
<feature type="domain" description="N-acetyltransferase" evidence="3">
    <location>
        <begin position="122"/>
        <end position="247"/>
    </location>
</feature>
<dbReference type="SUPFAM" id="SSF55729">
    <property type="entry name" value="Acyl-CoA N-acyltransferases (Nat)"/>
    <property type="match status" value="1"/>
</dbReference>
<accession>A0ABQ4IIY7</accession>
<gene>
    <name evidence="4" type="ORF">Vgi01_43570</name>
</gene>
<dbReference type="CDD" id="cd04301">
    <property type="entry name" value="NAT_SF"/>
    <property type="match status" value="1"/>
</dbReference>
<evidence type="ECO:0000256" key="2">
    <source>
        <dbReference type="ARBA" id="ARBA00023315"/>
    </source>
</evidence>
<dbReference type="RefSeq" id="WP_204292197.1">
    <property type="nucleotide sequence ID" value="NZ_BAAAGZ010000010.1"/>
</dbReference>
<evidence type="ECO:0000259" key="3">
    <source>
        <dbReference type="PROSITE" id="PS51186"/>
    </source>
</evidence>
<dbReference type="PROSITE" id="PS51186">
    <property type="entry name" value="GNAT"/>
    <property type="match status" value="1"/>
</dbReference>
<comment type="caution">
    <text evidence="4">The sequence shown here is derived from an EMBL/GenBank/DDBJ whole genome shotgun (WGS) entry which is preliminary data.</text>
</comment>
<organism evidence="4 5">
    <name type="scientific">Micromonospora gifhornensis</name>
    <dbReference type="NCBI Taxonomy" id="84594"/>
    <lineage>
        <taxon>Bacteria</taxon>
        <taxon>Bacillati</taxon>
        <taxon>Actinomycetota</taxon>
        <taxon>Actinomycetes</taxon>
        <taxon>Micromonosporales</taxon>
        <taxon>Micromonosporaceae</taxon>
        <taxon>Micromonospora</taxon>
    </lineage>
</organism>
<dbReference type="InterPro" id="IPR000182">
    <property type="entry name" value="GNAT_dom"/>
</dbReference>
<dbReference type="Proteomes" id="UP000647860">
    <property type="component" value="Unassembled WGS sequence"/>
</dbReference>
<protein>
    <recommendedName>
        <fullName evidence="3">N-acetyltransferase domain-containing protein</fullName>
    </recommendedName>
</protein>
<proteinExistence type="predicted"/>
<dbReference type="InterPro" id="IPR016181">
    <property type="entry name" value="Acyl_CoA_acyltransferase"/>
</dbReference>
<sequence>MVIADAALAERQALLNAVDQHPFVRHSLPTQEPFRVWRRNGAVGWRLPAATLGPVGGIIGPPAEALDLFGRLTAEGVFEPGRWVHLPRLAPETLAAVPGVTGHEDWDFLWTATPPPPQPGEERVVRLSEADRPELTALIDESYPTSTARPDNPQVVDWYGIREGDRLIACGADRTRGDVGFLAGLTVDPAFRGRGLGAALTAGMSRALAARHDLLALGVYPANVGALRLYRRLGYTAVVPLTSVRCA</sequence>
<dbReference type="InterPro" id="IPR050680">
    <property type="entry name" value="YpeA/RimI_acetyltransf"/>
</dbReference>